<dbReference type="Proteomes" id="UP000179270">
    <property type="component" value="Unassembled WGS sequence"/>
</dbReference>
<dbReference type="EMBL" id="MGAF01000004">
    <property type="protein sequence ID" value="OGK42839.1"/>
    <property type="molecule type" value="Genomic_DNA"/>
</dbReference>
<protein>
    <submittedName>
        <fullName evidence="1">Uncharacterized protein</fullName>
    </submittedName>
</protein>
<sequence length="103" mass="11433">MKAELLPQEVLQALEKGYKNRIRIILQLTPPVFYWANANPRATSHNELLGELNLKEDDANLRGEYLSRPLASVNISEPTVALLTPPTDEEVILIATTGKIVAL</sequence>
<name>A0A1F7IHJ5_9BACT</name>
<gene>
    <name evidence="1" type="ORF">A3A74_01370</name>
</gene>
<organism evidence="1 2">
    <name type="scientific">Candidatus Roizmanbacteria bacterium RIFCSPLOWO2_01_FULL_35_13</name>
    <dbReference type="NCBI Taxonomy" id="1802055"/>
    <lineage>
        <taxon>Bacteria</taxon>
        <taxon>Candidatus Roizmaniibacteriota</taxon>
    </lineage>
</organism>
<accession>A0A1F7IHJ5</accession>
<reference evidence="1 2" key="1">
    <citation type="journal article" date="2016" name="Nat. Commun.">
        <title>Thousands of microbial genomes shed light on interconnected biogeochemical processes in an aquifer system.</title>
        <authorList>
            <person name="Anantharaman K."/>
            <person name="Brown C.T."/>
            <person name="Hug L.A."/>
            <person name="Sharon I."/>
            <person name="Castelle C.J."/>
            <person name="Probst A.J."/>
            <person name="Thomas B.C."/>
            <person name="Singh A."/>
            <person name="Wilkins M.J."/>
            <person name="Karaoz U."/>
            <person name="Brodie E.L."/>
            <person name="Williams K.H."/>
            <person name="Hubbard S.S."/>
            <person name="Banfield J.F."/>
        </authorList>
    </citation>
    <scope>NUCLEOTIDE SEQUENCE [LARGE SCALE GENOMIC DNA]</scope>
</reference>
<proteinExistence type="predicted"/>
<evidence type="ECO:0000313" key="1">
    <source>
        <dbReference type="EMBL" id="OGK42839.1"/>
    </source>
</evidence>
<comment type="caution">
    <text evidence="1">The sequence shown here is derived from an EMBL/GenBank/DDBJ whole genome shotgun (WGS) entry which is preliminary data.</text>
</comment>
<dbReference type="AlphaFoldDB" id="A0A1F7IHJ5"/>
<evidence type="ECO:0000313" key="2">
    <source>
        <dbReference type="Proteomes" id="UP000179270"/>
    </source>
</evidence>